<dbReference type="OrthoDB" id="9801978at2"/>
<comment type="similarity">
    <text evidence="10">Belongs to the MurCDEF family. MurF subfamily.</text>
</comment>
<dbReference type="Pfam" id="PF01225">
    <property type="entry name" value="Mur_ligase"/>
    <property type="match status" value="1"/>
</dbReference>
<evidence type="ECO:0000256" key="7">
    <source>
        <dbReference type="ARBA" id="ARBA00022984"/>
    </source>
</evidence>
<dbReference type="GO" id="GO:0008766">
    <property type="term" value="F:UDP-N-acetylmuramoylalanyl-D-glutamyl-2,6-diaminopimelate-D-alanyl-D-alanine ligase activity"/>
    <property type="evidence" value="ECO:0007669"/>
    <property type="project" value="RHEA"/>
</dbReference>
<dbReference type="GO" id="GO:0071555">
    <property type="term" value="P:cell wall organization"/>
    <property type="evidence" value="ECO:0007669"/>
    <property type="project" value="UniProtKB-KW"/>
</dbReference>
<evidence type="ECO:0000256" key="3">
    <source>
        <dbReference type="ARBA" id="ARBA00022618"/>
    </source>
</evidence>
<keyword evidence="7 10" id="KW-0573">Peptidoglycan synthesis</keyword>
<evidence type="ECO:0000259" key="13">
    <source>
        <dbReference type="Pfam" id="PF02875"/>
    </source>
</evidence>
<evidence type="ECO:0000313" key="15">
    <source>
        <dbReference type="EMBL" id="KXG43775.1"/>
    </source>
</evidence>
<feature type="domain" description="Mur ligase C-terminal" evidence="13">
    <location>
        <begin position="320"/>
        <end position="445"/>
    </location>
</feature>
<name>A0A135L434_9BACI</name>
<keyword evidence="4 10" id="KW-0547">Nucleotide-binding</keyword>
<dbReference type="Gene3D" id="3.40.1390.10">
    <property type="entry name" value="MurE/MurF, N-terminal domain"/>
    <property type="match status" value="1"/>
</dbReference>
<comment type="caution">
    <text evidence="15">The sequence shown here is derived from an EMBL/GenBank/DDBJ whole genome shotgun (WGS) entry which is preliminary data.</text>
</comment>
<dbReference type="InterPro" id="IPR004101">
    <property type="entry name" value="Mur_ligase_C"/>
</dbReference>
<dbReference type="HAMAP" id="MF_02019">
    <property type="entry name" value="MurF"/>
    <property type="match status" value="1"/>
</dbReference>
<dbReference type="GO" id="GO:0009252">
    <property type="term" value="P:peptidoglycan biosynthetic process"/>
    <property type="evidence" value="ECO:0007669"/>
    <property type="project" value="UniProtKB-UniRule"/>
</dbReference>
<sequence length="457" mass="50397">MKLTLNEIIQSVSGRLYQPFTEKLAVTGVSTDSRKISKGDLFVPLIGERFDGHQFIKMAEEQGAVVALWQSLKTIPKDVKIPFILVADTLVALQDLAKYYRKKINPTIVAVTGSNGKTTTKDLIASVLSTTYSVHKTKGNLNNHIGVPLTLLTMPEETELAVIEMGMSNKGEIALLSEIAKPQIAVITNIGESHIEFLGSRKAIAAAKLEVIEGLQENGTLILNGDEPLLRDYLANQNLHFHLKWVGENKENDVYPVKVNLDGTKGIQFNSQDQVSYSLPLLGLHNVINALMAVEVGKCLHISIEKIQQGLKDPKLTSMRLEKMIAKNGAILLNDVYNASPTSMKASLQLLSTFQNDKKIAVLGDMLELGEYAKEYHLEIGRVCAGLQIDLLVTTGKDGRWIAEGAKEAGMVEEQVHYIKDFNHLSEFVLQHSNQKTMILLKASRGVHLEKVVESLV</sequence>
<dbReference type="InterPro" id="IPR000713">
    <property type="entry name" value="Mur_ligase_N"/>
</dbReference>
<evidence type="ECO:0000256" key="2">
    <source>
        <dbReference type="ARBA" id="ARBA00022598"/>
    </source>
</evidence>
<dbReference type="InterPro" id="IPR005863">
    <property type="entry name" value="UDP-N-AcMur_synth"/>
</dbReference>
<dbReference type="GO" id="GO:0051301">
    <property type="term" value="P:cell division"/>
    <property type="evidence" value="ECO:0007669"/>
    <property type="project" value="UniProtKB-KW"/>
</dbReference>
<comment type="catalytic activity">
    <reaction evidence="10 11">
        <text>D-alanyl-D-alanine + UDP-N-acetyl-alpha-D-muramoyl-L-alanyl-gamma-D-glutamyl-meso-2,6-diaminopimelate + ATP = UDP-N-acetyl-alpha-D-muramoyl-L-alanyl-gamma-D-glutamyl-meso-2,6-diaminopimeloyl-D-alanyl-D-alanine + ADP + phosphate + H(+)</text>
        <dbReference type="Rhea" id="RHEA:28374"/>
        <dbReference type="ChEBI" id="CHEBI:15378"/>
        <dbReference type="ChEBI" id="CHEBI:30616"/>
        <dbReference type="ChEBI" id="CHEBI:43474"/>
        <dbReference type="ChEBI" id="CHEBI:57822"/>
        <dbReference type="ChEBI" id="CHEBI:61386"/>
        <dbReference type="ChEBI" id="CHEBI:83905"/>
        <dbReference type="ChEBI" id="CHEBI:456216"/>
        <dbReference type="EC" id="6.3.2.10"/>
    </reaction>
</comment>
<dbReference type="SUPFAM" id="SSF63418">
    <property type="entry name" value="MurE/MurF N-terminal domain"/>
    <property type="match status" value="1"/>
</dbReference>
<dbReference type="UniPathway" id="UPA00219"/>
<dbReference type="GO" id="GO:0008360">
    <property type="term" value="P:regulation of cell shape"/>
    <property type="evidence" value="ECO:0007669"/>
    <property type="project" value="UniProtKB-KW"/>
</dbReference>
<dbReference type="GO" id="GO:0005524">
    <property type="term" value="F:ATP binding"/>
    <property type="evidence" value="ECO:0007669"/>
    <property type="project" value="UniProtKB-UniRule"/>
</dbReference>
<evidence type="ECO:0000313" key="16">
    <source>
        <dbReference type="Proteomes" id="UP000070352"/>
    </source>
</evidence>
<feature type="domain" description="Mur ligase N-terminal catalytic" evidence="12">
    <location>
        <begin position="26"/>
        <end position="100"/>
    </location>
</feature>
<evidence type="ECO:0000256" key="4">
    <source>
        <dbReference type="ARBA" id="ARBA00022741"/>
    </source>
</evidence>
<dbReference type="SUPFAM" id="SSF53623">
    <property type="entry name" value="MurD-like peptide ligases, catalytic domain"/>
    <property type="match status" value="1"/>
</dbReference>
<dbReference type="SUPFAM" id="SSF53244">
    <property type="entry name" value="MurD-like peptide ligases, peptide-binding domain"/>
    <property type="match status" value="1"/>
</dbReference>
<evidence type="ECO:0000256" key="1">
    <source>
        <dbReference type="ARBA" id="ARBA00022490"/>
    </source>
</evidence>
<organism evidence="15 16">
    <name type="scientific">Tepidibacillus decaturensis</name>
    <dbReference type="NCBI Taxonomy" id="1413211"/>
    <lineage>
        <taxon>Bacteria</taxon>
        <taxon>Bacillati</taxon>
        <taxon>Bacillota</taxon>
        <taxon>Bacilli</taxon>
        <taxon>Bacillales</taxon>
        <taxon>Bacillaceae</taxon>
        <taxon>Tepidibacillus</taxon>
    </lineage>
</organism>
<dbReference type="Gene3D" id="3.40.1190.10">
    <property type="entry name" value="Mur-like, catalytic domain"/>
    <property type="match status" value="1"/>
</dbReference>
<feature type="domain" description="Mur ligase central" evidence="14">
    <location>
        <begin position="111"/>
        <end position="296"/>
    </location>
</feature>
<evidence type="ECO:0000256" key="8">
    <source>
        <dbReference type="ARBA" id="ARBA00023306"/>
    </source>
</evidence>
<feature type="binding site" evidence="10">
    <location>
        <begin position="113"/>
        <end position="119"/>
    </location>
    <ligand>
        <name>ATP</name>
        <dbReference type="ChEBI" id="CHEBI:30616"/>
    </ligand>
</feature>
<keyword evidence="2 10" id="KW-0436">Ligase</keyword>
<dbReference type="PANTHER" id="PTHR43024">
    <property type="entry name" value="UDP-N-ACETYLMURAMOYL-TRIPEPTIDE--D-ALANYL-D-ALANINE LIGASE"/>
    <property type="match status" value="1"/>
</dbReference>
<comment type="function">
    <text evidence="10 11">Involved in cell wall formation. Catalyzes the final step in the synthesis of UDP-N-acetylmuramoyl-pentapeptide, the precursor of murein.</text>
</comment>
<dbReference type="Pfam" id="PF08245">
    <property type="entry name" value="Mur_ligase_M"/>
    <property type="match status" value="1"/>
</dbReference>
<comment type="subcellular location">
    <subcellularLocation>
        <location evidence="10 11">Cytoplasm</location>
    </subcellularLocation>
</comment>
<dbReference type="GO" id="GO:0005737">
    <property type="term" value="C:cytoplasm"/>
    <property type="evidence" value="ECO:0007669"/>
    <property type="project" value="UniProtKB-SubCell"/>
</dbReference>
<evidence type="ECO:0000256" key="10">
    <source>
        <dbReference type="HAMAP-Rule" id="MF_02019"/>
    </source>
</evidence>
<proteinExistence type="inferred from homology"/>
<protein>
    <recommendedName>
        <fullName evidence="10 11">UDP-N-acetylmuramoyl-tripeptide--D-alanyl-D-alanine ligase</fullName>
        <ecNumber evidence="10 11">6.3.2.10</ecNumber>
    </recommendedName>
    <alternativeName>
        <fullName evidence="10">D-alanyl-D-alanine-adding enzyme</fullName>
    </alternativeName>
</protein>
<evidence type="ECO:0000259" key="14">
    <source>
        <dbReference type="Pfam" id="PF08245"/>
    </source>
</evidence>
<dbReference type="InterPro" id="IPR036565">
    <property type="entry name" value="Mur-like_cat_sf"/>
</dbReference>
<dbReference type="GO" id="GO:0047480">
    <property type="term" value="F:UDP-N-acetylmuramoyl-tripeptide-D-alanyl-D-alanine ligase activity"/>
    <property type="evidence" value="ECO:0007669"/>
    <property type="project" value="UniProtKB-UniRule"/>
</dbReference>
<dbReference type="InterPro" id="IPR013221">
    <property type="entry name" value="Mur_ligase_cen"/>
</dbReference>
<dbReference type="InterPro" id="IPR035911">
    <property type="entry name" value="MurE/MurF_N"/>
</dbReference>
<evidence type="ECO:0000256" key="9">
    <source>
        <dbReference type="ARBA" id="ARBA00023316"/>
    </source>
</evidence>
<keyword evidence="16" id="KW-1185">Reference proteome</keyword>
<dbReference type="AlphaFoldDB" id="A0A135L434"/>
<dbReference type="EMBL" id="LSKU01000001">
    <property type="protein sequence ID" value="KXG43775.1"/>
    <property type="molecule type" value="Genomic_DNA"/>
</dbReference>
<evidence type="ECO:0000259" key="12">
    <source>
        <dbReference type="Pfam" id="PF01225"/>
    </source>
</evidence>
<keyword evidence="6 10" id="KW-0133">Cell shape</keyword>
<evidence type="ECO:0000256" key="11">
    <source>
        <dbReference type="RuleBase" id="RU004136"/>
    </source>
</evidence>
<keyword evidence="8 10" id="KW-0131">Cell cycle</keyword>
<dbReference type="Gene3D" id="3.90.190.20">
    <property type="entry name" value="Mur ligase, C-terminal domain"/>
    <property type="match status" value="1"/>
</dbReference>
<dbReference type="STRING" id="1413211.U473_06930"/>
<evidence type="ECO:0000256" key="5">
    <source>
        <dbReference type="ARBA" id="ARBA00022840"/>
    </source>
</evidence>
<gene>
    <name evidence="10" type="primary">murF</name>
    <name evidence="15" type="ORF">U473_06930</name>
</gene>
<accession>A0A135L434</accession>
<comment type="pathway">
    <text evidence="10 11">Cell wall biogenesis; peptidoglycan biosynthesis.</text>
</comment>
<keyword evidence="1 10" id="KW-0963">Cytoplasm</keyword>
<keyword evidence="9 10" id="KW-0961">Cell wall biogenesis/degradation</keyword>
<dbReference type="InterPro" id="IPR051046">
    <property type="entry name" value="MurCDEF_CellWall_CoF430Synth"/>
</dbReference>
<dbReference type="Proteomes" id="UP000070352">
    <property type="component" value="Unassembled WGS sequence"/>
</dbReference>
<evidence type="ECO:0000256" key="6">
    <source>
        <dbReference type="ARBA" id="ARBA00022960"/>
    </source>
</evidence>
<dbReference type="Pfam" id="PF02875">
    <property type="entry name" value="Mur_ligase_C"/>
    <property type="match status" value="1"/>
</dbReference>
<dbReference type="PANTHER" id="PTHR43024:SF1">
    <property type="entry name" value="UDP-N-ACETYLMURAMOYL-TRIPEPTIDE--D-ALANYL-D-ALANINE LIGASE"/>
    <property type="match status" value="1"/>
</dbReference>
<dbReference type="EC" id="6.3.2.10" evidence="10 11"/>
<keyword evidence="5 10" id="KW-0067">ATP-binding</keyword>
<reference evidence="15 16" key="1">
    <citation type="submission" date="2016-02" db="EMBL/GenBank/DDBJ databases">
        <title>Draft Genome for Tepidibacillus decaturensis nov. sp. Strain Z9, an Anaerobic, Moderately Thermophilic and Heterotrophic Bacterium from Deep Subsurface of the Illinois Basin, USA.</title>
        <authorList>
            <person name="Dong Y."/>
            <person name="Chang J.Y."/>
            <person name="Sanford R."/>
            <person name="Fouke B.W."/>
        </authorList>
    </citation>
    <scope>NUCLEOTIDE SEQUENCE [LARGE SCALE GENOMIC DNA]</scope>
    <source>
        <strain evidence="15 16">Z9</strain>
    </source>
</reference>
<dbReference type="RefSeq" id="WP_068724705.1">
    <property type="nucleotide sequence ID" value="NZ_LSKU01000001.1"/>
</dbReference>
<dbReference type="InterPro" id="IPR036615">
    <property type="entry name" value="Mur_ligase_C_dom_sf"/>
</dbReference>
<dbReference type="NCBIfam" id="TIGR01143">
    <property type="entry name" value="murF"/>
    <property type="match status" value="1"/>
</dbReference>
<keyword evidence="3 10" id="KW-0132">Cell division</keyword>